<protein>
    <submittedName>
        <fullName evidence="7">FAD-linked oxidase</fullName>
    </submittedName>
</protein>
<reference evidence="7 8" key="1">
    <citation type="submission" date="2021-01" db="EMBL/GenBank/DDBJ databases">
        <title>Whole genome shotgun sequence of Plantactinospora mayteni NBRC 109088.</title>
        <authorList>
            <person name="Komaki H."/>
            <person name="Tamura T."/>
        </authorList>
    </citation>
    <scope>NUCLEOTIDE SEQUENCE [LARGE SCALE GENOMIC DNA]</scope>
    <source>
        <strain evidence="7 8">NBRC 109088</strain>
    </source>
</reference>
<dbReference type="InterPro" id="IPR016166">
    <property type="entry name" value="FAD-bd_PCMH"/>
</dbReference>
<comment type="caution">
    <text evidence="7">The sequence shown here is derived from an EMBL/GenBank/DDBJ whole genome shotgun (WGS) entry which is preliminary data.</text>
</comment>
<evidence type="ECO:0000313" key="8">
    <source>
        <dbReference type="Proteomes" id="UP000621500"/>
    </source>
</evidence>
<gene>
    <name evidence="7" type="ORF">Pma05_60350</name>
</gene>
<dbReference type="InterPro" id="IPR050416">
    <property type="entry name" value="FAD-linked_Oxidoreductase"/>
</dbReference>
<dbReference type="PROSITE" id="PS51318">
    <property type="entry name" value="TAT"/>
    <property type="match status" value="1"/>
</dbReference>
<dbReference type="PANTHER" id="PTHR42973">
    <property type="entry name" value="BINDING OXIDOREDUCTASE, PUTATIVE (AFU_ORTHOLOGUE AFUA_1G17690)-RELATED"/>
    <property type="match status" value="1"/>
</dbReference>
<dbReference type="EMBL" id="BONX01000045">
    <property type="protein sequence ID" value="GIG99462.1"/>
    <property type="molecule type" value="Genomic_DNA"/>
</dbReference>
<dbReference type="Proteomes" id="UP000621500">
    <property type="component" value="Unassembled WGS sequence"/>
</dbReference>
<evidence type="ECO:0000256" key="4">
    <source>
        <dbReference type="ARBA" id="ARBA00022827"/>
    </source>
</evidence>
<dbReference type="PANTHER" id="PTHR42973:SF39">
    <property type="entry name" value="FAD-BINDING PCMH-TYPE DOMAIN-CONTAINING PROTEIN"/>
    <property type="match status" value="1"/>
</dbReference>
<keyword evidence="5" id="KW-0560">Oxidoreductase</keyword>
<dbReference type="InterPro" id="IPR006094">
    <property type="entry name" value="Oxid_FAD_bind_N"/>
</dbReference>
<evidence type="ECO:0000259" key="6">
    <source>
        <dbReference type="PROSITE" id="PS51387"/>
    </source>
</evidence>
<dbReference type="InterPro" id="IPR036318">
    <property type="entry name" value="FAD-bd_PCMH-like_sf"/>
</dbReference>
<accession>A0ABQ4EXX4</accession>
<dbReference type="RefSeq" id="WP_239313352.1">
    <property type="nucleotide sequence ID" value="NZ_BAAAZQ010000014.1"/>
</dbReference>
<dbReference type="InterPro" id="IPR016169">
    <property type="entry name" value="FAD-bd_PCMH_sub2"/>
</dbReference>
<proteinExistence type="inferred from homology"/>
<evidence type="ECO:0000256" key="5">
    <source>
        <dbReference type="ARBA" id="ARBA00023002"/>
    </source>
</evidence>
<comment type="similarity">
    <text evidence="2">Belongs to the oxygen-dependent FAD-linked oxidoreductase family.</text>
</comment>
<dbReference type="SUPFAM" id="SSF56176">
    <property type="entry name" value="FAD-binding/transporter-associated domain-like"/>
    <property type="match status" value="1"/>
</dbReference>
<dbReference type="InterPro" id="IPR006311">
    <property type="entry name" value="TAT_signal"/>
</dbReference>
<feature type="domain" description="FAD-binding PCMH-type" evidence="6">
    <location>
        <begin position="68"/>
        <end position="248"/>
    </location>
</feature>
<keyword evidence="8" id="KW-1185">Reference proteome</keyword>
<keyword evidence="4" id="KW-0274">FAD</keyword>
<evidence type="ECO:0000256" key="3">
    <source>
        <dbReference type="ARBA" id="ARBA00022630"/>
    </source>
</evidence>
<evidence type="ECO:0000256" key="1">
    <source>
        <dbReference type="ARBA" id="ARBA00001974"/>
    </source>
</evidence>
<name>A0ABQ4EXX4_9ACTN</name>
<evidence type="ECO:0000313" key="7">
    <source>
        <dbReference type="EMBL" id="GIG99462.1"/>
    </source>
</evidence>
<dbReference type="PROSITE" id="PS51387">
    <property type="entry name" value="FAD_PCMH"/>
    <property type="match status" value="1"/>
</dbReference>
<organism evidence="7 8">
    <name type="scientific">Plantactinospora mayteni</name>
    <dbReference type="NCBI Taxonomy" id="566021"/>
    <lineage>
        <taxon>Bacteria</taxon>
        <taxon>Bacillati</taxon>
        <taxon>Actinomycetota</taxon>
        <taxon>Actinomycetes</taxon>
        <taxon>Micromonosporales</taxon>
        <taxon>Micromonosporaceae</taxon>
        <taxon>Plantactinospora</taxon>
    </lineage>
</organism>
<dbReference type="InterPro" id="IPR012951">
    <property type="entry name" value="BBE"/>
</dbReference>
<dbReference type="Gene3D" id="3.40.462.20">
    <property type="match status" value="1"/>
</dbReference>
<sequence length="537" mass="57868">MAEHRRRDLLRTTAVAAVAAGMAAHQLHRPAPAAVVSAGDCPPPFGPVAVGPDDPRYPDLVRRGNRRFVGTPDQVRVVGSTEQVRAAVQAGVQAGQRIAVRSGGHCFEDFVDSPQIRMVIDLSGMTGVYYDPLRNAFAVEAGATLGEVYRRLYLGWGVTLPGGSCPGVGAGGHVAGGGYGPLSRLHGLVVDHLYAVEVVTVDQSGTAHTVVATRERDDPNRELWWAHTGGGGGNFGVVTRYWFRSPGATGDDPSRLLPRPPGSVLTFTVQWPWQGMTERGFARLARNFGDWCVRHRAPGTPQASLYGELLLTRRPAGNHTLVGQVAGGADGARLLDEHIAVLGAGVGVAPIRTEESLPWLTSALRGNGDDGKRWRLKTKAGYLRRGLTNRQIAAAYHHLTRADYDNPVGSLSLNTYGGQINTVASAATATAQRDSVIKLFYLAGWVDPAEDARHLAWIREFYRDVYADTGGVPVSGDVNDGSYINYPDVDLADPAWNTSGVPWHSLYYGANYPRLRAAKARWDPRNVFRHGLSVQPG</sequence>
<dbReference type="Pfam" id="PF01565">
    <property type="entry name" value="FAD_binding_4"/>
    <property type="match status" value="1"/>
</dbReference>
<dbReference type="Pfam" id="PF08031">
    <property type="entry name" value="BBE"/>
    <property type="match status" value="1"/>
</dbReference>
<evidence type="ECO:0000256" key="2">
    <source>
        <dbReference type="ARBA" id="ARBA00005466"/>
    </source>
</evidence>
<dbReference type="Gene3D" id="3.30.465.10">
    <property type="match status" value="1"/>
</dbReference>
<keyword evidence="3" id="KW-0285">Flavoprotein</keyword>
<comment type="cofactor">
    <cofactor evidence="1">
        <name>FAD</name>
        <dbReference type="ChEBI" id="CHEBI:57692"/>
    </cofactor>
</comment>